<dbReference type="PANTHER" id="PTHR44227:SF3">
    <property type="entry name" value="PROTEIN O-MANNOSYL-TRANSFERASE TMTC4"/>
    <property type="match status" value="1"/>
</dbReference>
<evidence type="ECO:0000256" key="1">
    <source>
        <dbReference type="ARBA" id="ARBA00022737"/>
    </source>
</evidence>
<dbReference type="RefSeq" id="WP_066805634.1">
    <property type="nucleotide sequence ID" value="NZ_CP014206.1"/>
</dbReference>
<dbReference type="InterPro" id="IPR019734">
    <property type="entry name" value="TPR_rpt"/>
</dbReference>
<protein>
    <submittedName>
        <fullName evidence="6">Tetratricopeptide repeat protein</fullName>
    </submittedName>
</protein>
<reference evidence="6 8" key="2">
    <citation type="submission" date="2019-03" db="EMBL/GenBank/DDBJ databases">
        <title>Genomic Encyclopedia of Type Strains, Phase IV (KMG-IV): sequencing the most valuable type-strain genomes for metagenomic binning, comparative biology and taxonomic classification.</title>
        <authorList>
            <person name="Goeker M."/>
        </authorList>
    </citation>
    <scope>NUCLEOTIDE SEQUENCE [LARGE SCALE GENOMIC DNA]</scope>
    <source>
        <strain evidence="6 8">DSM 101483</strain>
    </source>
</reference>
<keyword evidence="7" id="KW-1185">Reference proteome</keyword>
<dbReference type="PANTHER" id="PTHR44227">
    <property type="match status" value="1"/>
</dbReference>
<dbReference type="Proteomes" id="UP000055611">
    <property type="component" value="Chromosome"/>
</dbReference>
<keyword evidence="2 3" id="KW-0802">TPR repeat</keyword>
<evidence type="ECO:0000313" key="5">
    <source>
        <dbReference type="EMBL" id="AMK12293.1"/>
    </source>
</evidence>
<evidence type="ECO:0000256" key="2">
    <source>
        <dbReference type="ARBA" id="ARBA00022803"/>
    </source>
</evidence>
<organism evidence="6 8">
    <name type="scientific">Pseudodesulfovibrio indicus</name>
    <dbReference type="NCBI Taxonomy" id="1716143"/>
    <lineage>
        <taxon>Bacteria</taxon>
        <taxon>Pseudomonadati</taxon>
        <taxon>Thermodesulfobacteriota</taxon>
        <taxon>Desulfovibrionia</taxon>
        <taxon>Desulfovibrionales</taxon>
        <taxon>Desulfovibrionaceae</taxon>
    </lineage>
</organism>
<feature type="repeat" description="TPR" evidence="3">
    <location>
        <begin position="184"/>
        <end position="217"/>
    </location>
</feature>
<dbReference type="EMBL" id="CP014206">
    <property type="protein sequence ID" value="AMK12293.1"/>
    <property type="molecule type" value="Genomic_DNA"/>
</dbReference>
<dbReference type="Pfam" id="PF14559">
    <property type="entry name" value="TPR_19"/>
    <property type="match status" value="1"/>
</dbReference>
<dbReference type="EMBL" id="SOBK01000012">
    <property type="protein sequence ID" value="TDT86497.1"/>
    <property type="molecule type" value="Genomic_DNA"/>
</dbReference>
<dbReference type="Proteomes" id="UP000295506">
    <property type="component" value="Unassembled WGS sequence"/>
</dbReference>
<keyword evidence="1" id="KW-0677">Repeat</keyword>
<dbReference type="Pfam" id="PF13181">
    <property type="entry name" value="TPR_8"/>
    <property type="match status" value="1"/>
</dbReference>
<evidence type="ECO:0000313" key="8">
    <source>
        <dbReference type="Proteomes" id="UP000295506"/>
    </source>
</evidence>
<dbReference type="InterPro" id="IPR011990">
    <property type="entry name" value="TPR-like_helical_dom_sf"/>
</dbReference>
<keyword evidence="4" id="KW-0175">Coiled coil</keyword>
<feature type="repeat" description="TPR" evidence="3">
    <location>
        <begin position="150"/>
        <end position="183"/>
    </location>
</feature>
<evidence type="ECO:0000313" key="7">
    <source>
        <dbReference type="Proteomes" id="UP000055611"/>
    </source>
</evidence>
<dbReference type="InterPro" id="IPR052346">
    <property type="entry name" value="O-mannosyl-transferase_TMTC"/>
</dbReference>
<dbReference type="OrthoDB" id="5502572at2"/>
<feature type="coiled-coil region" evidence="4">
    <location>
        <begin position="83"/>
        <end position="122"/>
    </location>
</feature>
<sequence length="267" mass="30854">MSTDLIKSRKKLNSIATLLKQGKYMPAVQAVHDGLILFLKNQVMKNERDEFEDILQKVTYVLNSDKELRKIYPLVISYEPGQERKLLDAMRELLQELQKALNEEVQGDLEAIAAQKREALEQGQAHLDAGEWDKAKDVFDQLVKTFGGDTELKADIADRYLNAGRYKEAYSMLDDALRDDPNAIHLYNRIGMVLRKMQDYETAEKYYLKALTLTSQDEYLHYNIGRLYYDWRKWAKMANSAKNAVAINPNFAEAAKMLKFAQKKMAE</sequence>
<dbReference type="GO" id="GO:0030968">
    <property type="term" value="P:endoplasmic reticulum unfolded protein response"/>
    <property type="evidence" value="ECO:0007669"/>
    <property type="project" value="TreeGrafter"/>
</dbReference>
<dbReference type="GO" id="GO:0000030">
    <property type="term" value="F:mannosyltransferase activity"/>
    <property type="evidence" value="ECO:0007669"/>
    <property type="project" value="TreeGrafter"/>
</dbReference>
<dbReference type="KEGG" id="dej:AWY79_14850"/>
<evidence type="ECO:0000256" key="3">
    <source>
        <dbReference type="PROSITE-ProRule" id="PRU00339"/>
    </source>
</evidence>
<evidence type="ECO:0000256" key="4">
    <source>
        <dbReference type="SAM" id="Coils"/>
    </source>
</evidence>
<gene>
    <name evidence="5" type="ORF">AWY79_14850</name>
    <name evidence="6" type="ORF">EDC59_1121</name>
</gene>
<dbReference type="AlphaFoldDB" id="A0A126QQC7"/>
<dbReference type="GO" id="GO:0035269">
    <property type="term" value="P:protein O-linked glycosylation via mannose"/>
    <property type="evidence" value="ECO:0007669"/>
    <property type="project" value="TreeGrafter"/>
</dbReference>
<dbReference type="SUPFAM" id="SSF48452">
    <property type="entry name" value="TPR-like"/>
    <property type="match status" value="1"/>
</dbReference>
<reference evidence="5 7" key="1">
    <citation type="journal article" date="2016" name="Front. Microbiol.">
        <title>Genome Sequence of the Piezophilic, Mesophilic Sulfate-Reducing Bacterium Desulfovibrio indicus J2T.</title>
        <authorList>
            <person name="Cao J."/>
            <person name="Maignien L."/>
            <person name="Shao Z."/>
            <person name="Alain K."/>
            <person name="Jebbar M."/>
        </authorList>
    </citation>
    <scope>NUCLEOTIDE SEQUENCE [LARGE SCALE GENOMIC DNA]</scope>
    <source>
        <strain evidence="5 7">J2</strain>
    </source>
</reference>
<dbReference type="SMART" id="SM00028">
    <property type="entry name" value="TPR"/>
    <property type="match status" value="2"/>
</dbReference>
<dbReference type="Gene3D" id="1.25.40.10">
    <property type="entry name" value="Tetratricopeptide repeat domain"/>
    <property type="match status" value="1"/>
</dbReference>
<name>A0A126QQC7_9BACT</name>
<dbReference type="PROSITE" id="PS50005">
    <property type="entry name" value="TPR"/>
    <property type="match status" value="2"/>
</dbReference>
<proteinExistence type="predicted"/>
<accession>A0A126QQC7</accession>
<evidence type="ECO:0000313" key="6">
    <source>
        <dbReference type="EMBL" id="TDT86497.1"/>
    </source>
</evidence>